<keyword evidence="7" id="KW-0072">Autophagy</keyword>
<dbReference type="InterPro" id="IPR009292">
    <property type="entry name" value="RRP36"/>
</dbReference>
<dbReference type="PROSITE" id="PS50003">
    <property type="entry name" value="PH_DOMAIN"/>
    <property type="match status" value="1"/>
</dbReference>
<dbReference type="InterPro" id="IPR007241">
    <property type="entry name" value="Autophagy-rel_prot_9"/>
</dbReference>
<evidence type="ECO:0000259" key="13">
    <source>
        <dbReference type="PROSITE" id="PS50003"/>
    </source>
</evidence>
<dbReference type="Pfam" id="PF00169">
    <property type="entry name" value="PH"/>
    <property type="match status" value="1"/>
</dbReference>
<evidence type="ECO:0000256" key="4">
    <source>
        <dbReference type="ARBA" id="ARBA00022448"/>
    </source>
</evidence>
<dbReference type="Proteomes" id="UP000095283">
    <property type="component" value="Unplaced"/>
</dbReference>
<feature type="domain" description="PH" evidence="13">
    <location>
        <begin position="1000"/>
        <end position="1114"/>
    </location>
</feature>
<evidence type="ECO:0000313" key="14">
    <source>
        <dbReference type="Proteomes" id="UP000095283"/>
    </source>
</evidence>
<dbReference type="PANTHER" id="PTHR13038:SF10">
    <property type="entry name" value="AUTOPHAGY-RELATED PROTEIN 9"/>
    <property type="match status" value="1"/>
</dbReference>
<dbReference type="GO" id="GO:0061709">
    <property type="term" value="P:reticulophagy"/>
    <property type="evidence" value="ECO:0007669"/>
    <property type="project" value="TreeGrafter"/>
</dbReference>
<dbReference type="Pfam" id="PF04109">
    <property type="entry name" value="ATG9"/>
    <property type="match status" value="2"/>
</dbReference>
<evidence type="ECO:0000256" key="1">
    <source>
        <dbReference type="ARBA" id="ARBA00004511"/>
    </source>
</evidence>
<keyword evidence="8" id="KW-0445">Lipid transport</keyword>
<evidence type="ECO:0000256" key="2">
    <source>
        <dbReference type="ARBA" id="ARBA00006185"/>
    </source>
</evidence>
<evidence type="ECO:0000256" key="5">
    <source>
        <dbReference type="ARBA" id="ARBA00022692"/>
    </source>
</evidence>
<dbReference type="GO" id="GO:0034045">
    <property type="term" value="C:phagophore assembly site membrane"/>
    <property type="evidence" value="ECO:0007669"/>
    <property type="project" value="UniProtKB-SubCell"/>
</dbReference>
<keyword evidence="9 12" id="KW-0472">Membrane</keyword>
<dbReference type="GO" id="GO:0034497">
    <property type="term" value="P:protein localization to phagophore assembly site"/>
    <property type="evidence" value="ECO:0007669"/>
    <property type="project" value="TreeGrafter"/>
</dbReference>
<feature type="region of interest" description="Disordered" evidence="11">
    <location>
        <begin position="2104"/>
        <end position="2124"/>
    </location>
</feature>
<accession>A0A1I7XIB3</accession>
<reference evidence="15" key="1">
    <citation type="submission" date="2016-11" db="UniProtKB">
        <authorList>
            <consortium name="WormBaseParasite"/>
        </authorList>
    </citation>
    <scope>IDENTIFICATION</scope>
</reference>
<feature type="region of interest" description="Disordered" evidence="11">
    <location>
        <begin position="24"/>
        <end position="43"/>
    </location>
</feature>
<evidence type="ECO:0000256" key="8">
    <source>
        <dbReference type="ARBA" id="ARBA00023055"/>
    </source>
</evidence>
<feature type="region of interest" description="Disordered" evidence="11">
    <location>
        <begin position="700"/>
        <end position="720"/>
    </location>
</feature>
<feature type="compositionally biased region" description="Polar residues" evidence="11">
    <location>
        <begin position="30"/>
        <end position="43"/>
    </location>
</feature>
<evidence type="ECO:0000256" key="9">
    <source>
        <dbReference type="ARBA" id="ARBA00023136"/>
    </source>
</evidence>
<dbReference type="SUPFAM" id="SSF50729">
    <property type="entry name" value="PH domain-like"/>
    <property type="match status" value="1"/>
</dbReference>
<keyword evidence="10" id="KW-0175">Coiled coil</keyword>
<dbReference type="InterPro" id="IPR037840">
    <property type="entry name" value="PH_Anillin"/>
</dbReference>
<dbReference type="SMART" id="SM00233">
    <property type="entry name" value="PH"/>
    <property type="match status" value="1"/>
</dbReference>
<feature type="transmembrane region" description="Helical" evidence="12">
    <location>
        <begin position="1470"/>
        <end position="1489"/>
    </location>
</feature>
<dbReference type="CDD" id="cd01263">
    <property type="entry name" value="PH_anillin"/>
    <property type="match status" value="1"/>
</dbReference>
<organism evidence="14 15">
    <name type="scientific">Heterorhabditis bacteriophora</name>
    <name type="common">Entomopathogenic nematode worm</name>
    <dbReference type="NCBI Taxonomy" id="37862"/>
    <lineage>
        <taxon>Eukaryota</taxon>
        <taxon>Metazoa</taxon>
        <taxon>Ecdysozoa</taxon>
        <taxon>Nematoda</taxon>
        <taxon>Chromadorea</taxon>
        <taxon>Rhabditida</taxon>
        <taxon>Rhabditina</taxon>
        <taxon>Rhabditomorpha</taxon>
        <taxon>Strongyloidea</taxon>
        <taxon>Heterorhabditidae</taxon>
        <taxon>Heterorhabditis</taxon>
    </lineage>
</organism>
<evidence type="ECO:0000256" key="3">
    <source>
        <dbReference type="ARBA" id="ARBA00018074"/>
    </source>
</evidence>
<dbReference type="GO" id="GO:0006869">
    <property type="term" value="P:lipid transport"/>
    <property type="evidence" value="ECO:0007669"/>
    <property type="project" value="UniProtKB-KW"/>
</dbReference>
<feature type="transmembrane region" description="Helical" evidence="12">
    <location>
        <begin position="1385"/>
        <end position="1409"/>
    </location>
</feature>
<dbReference type="Pfam" id="PF06102">
    <property type="entry name" value="RRP36"/>
    <property type="match status" value="1"/>
</dbReference>
<feature type="coiled-coil region" evidence="10">
    <location>
        <begin position="748"/>
        <end position="775"/>
    </location>
</feature>
<dbReference type="Gene3D" id="2.30.29.30">
    <property type="entry name" value="Pleckstrin-homology domain (PH domain)/Phosphotyrosine-binding domain (PTB)"/>
    <property type="match status" value="1"/>
</dbReference>
<evidence type="ECO:0000256" key="7">
    <source>
        <dbReference type="ARBA" id="ARBA00023006"/>
    </source>
</evidence>
<comment type="similarity">
    <text evidence="2">Belongs to the ATG9 family.</text>
</comment>
<dbReference type="InterPro" id="IPR012966">
    <property type="entry name" value="AHD"/>
</dbReference>
<feature type="transmembrane region" description="Helical" evidence="12">
    <location>
        <begin position="1234"/>
        <end position="1253"/>
    </location>
</feature>
<feature type="transmembrane region" description="Helical" evidence="12">
    <location>
        <begin position="1501"/>
        <end position="1520"/>
    </location>
</feature>
<name>A0A1I7XIB3_HETBA</name>
<comment type="subcellular location">
    <subcellularLocation>
        <location evidence="1">Preautophagosomal structure membrane</location>
        <topology evidence="1">Multi-pass membrane protein</topology>
    </subcellularLocation>
</comment>
<keyword evidence="5 12" id="KW-0812">Transmembrane</keyword>
<sequence length="2124" mass="241272">MPELHSHPDDHFGINESVGEAFRSVREHQSTPQALKTPHSNQQSCDADDLCTKQCLPCYTSMDNDSVPTALVTTNAITPRAIRGIALPDDVSPGLNKTQFRRVDYENKNEGYIFTVAMNSNGEDSQRYISKDEGMVQFGRPVANNSFEKRRHPAAAVLTNMLQQRYRYNNVSQSTTTSVSSPQITMIQHGPHLTDENANILVQTPQAPYDKDDRIISREAVEDLRKKNGVENVYDHFPPNELMSSTCTPSERTTISSPYKWQVRDYRCTTQIKNPDARWEDKRHRKLGSTVRRHIPRGHIRDLAAAFDQMSTTATKEAAILVHKTKSRVRRQSEPNQNDSMIMRTEDLAMSKDDSIIDHHQAYGGSNDRKFIVSEGQYSYNPVQSKVHLIKHNRLNDALMDIADEYDVDLTDSHADNRRTSTPLDIATDQNDHLATAFGRVPSIRQNAPVVLQNQSSSLYGGNCVRAIAANFEHNMSAERTSSDQNYSSSMKRIHMNQTYGSNTQTKVSTIDVMGSNNHTSSIGHSKNMNMQPPQKRRIEYNNEEDQAYAQVYRTDSSRLSKCHTSQTNDYVTIQRDGYIIDEENLNGQIDRMFEFVDEHDGLSTVDRERFPNDISSRVDTIHQEQRNLNSEQIYRKDHLKYSVSGYRNLQRQSRYGTTVPSSDSAIRFSRTAAPLAGHSVSTYRSREGTIGKRIDATSYTSRTSPIGRPSALATSTPMDSPIGTVHTAIRMEDSFVSSITTASHDPTVEYKRQINKLNHQLRTQEEQIEMTLKVLVLARKKQKSMQELSAQRTLLVARERVDLLRREIKRISALSAVRHPPPPINRDLRGSMFISNITVHLNRNFCQRQPDINASYAFVVLLKCGAEVEATGPVSLLAHHQMRVRQLHFAENVRFSNLPVDFTVLLEVYAMKLSEVKTEELSCASTIANKCRNLLTPVARKANRSGIDQPLGDFVRCGYIVLNRDTVGTSKFYLDDAEYPLEGTIEVYSRCTTLPPAIEVDNRGFLTMYQTISGMASWERYWAVLRRGMVFFWKYPDDERMDKNPVAHMDLTKCTNEELIPCSAEQCPRPFAFSIDILVCTTPSIMEKKRVLLSADSRELLQAWLQAFNETLLRIDDDYEDSDVRGSTCDNILPIVSTGRSILFGGGGISEAAPLIAGSSSTVRDGYHSPPINHRAAGQTEDISMAGNPPAMASSSRGDDHRWDHIENLDQFFTRVYEYHQGGGFMSISVKKVFNLVQFIFIVVCLSFKYIIDNIQMFYNSALLIEDAQLSNLTWHAVVKRICDVQPRLQLMIHRDQLSSIDLYNRILRFKNYFVALINMRKLPPVFHLPFFGEVTYLPNGLKTNIKRFLFYSSSSPWDGPYLKDEYKNPDNIDMLTRQMEKNVALYGLLNLVFFPLIFLYQILYSFFTLSELIKRRPDALGMRRYSNYGRYRVRHFNELDHELAARLNRSHFYANAYLNQFFSPLTEILAKNIAFIAGAVAGVLTILSAWDEDVLQVEHVLTVISICGVILIACHGMISDENLVWQPEVLLTHVTSELHYVPTDWKGKAHTDQVRHQFEQLFQLKWMFLLQELSSPLLTPFVLLFWIRPQCRNLVLFFHHNTVRVSGLGDICSFALMDVGRHGDPQWNKMDSVATAVERDSCEPALDGKTELSVLHFASTNPEWKPPPASEQFLHRFKARLERDALAIHPSTLAGERNLLLDSVHSLIPSVRPSVGRNPLIGDGLHRVDGPLTSVGGVLSSLPQINQQSIESLTQSLRKSVLRTQGPVHSVHIIVLQPGLSVSTGEDGGIVLLESEGIDFDSAGSNMRLQTLFLRELHDESMRRSSLTVGYGASMAPHHTQSVFGVPQLSQIDDSIIDNGLRSRLVLRHNVPETHEEREEEEDIDDDRPPQFMNEILEEGNLSDDSLNEQSQAMIKQSVETDEICDDNEDVSVTFRKELANLPLSQVRKLKEQIGLKLFNKAYFGTTKQNKNSEGDNNDKIVEQHVKRKGQHRPKEISSKTHVSTFRNIYPKDKSEKRRWDPRFDCRTGDYKEHCFEDNYSFLEELRSNEKNKALKIAIYNYEYITGIENGVETIKGGSTSANERNGEEICTVKTREQIGQISAKKSQKGKYKDNEEKTKCG</sequence>
<dbReference type="InterPro" id="IPR011993">
    <property type="entry name" value="PH-like_dom_sf"/>
</dbReference>
<feature type="compositionally biased region" description="Basic and acidic residues" evidence="11">
    <location>
        <begin position="2113"/>
        <end position="2124"/>
    </location>
</feature>
<evidence type="ECO:0000256" key="10">
    <source>
        <dbReference type="SAM" id="Coils"/>
    </source>
</evidence>
<dbReference type="InterPro" id="IPR001849">
    <property type="entry name" value="PH_domain"/>
</dbReference>
<keyword evidence="4" id="KW-0813">Transport</keyword>
<protein>
    <recommendedName>
        <fullName evidence="3">Autophagy-related protein 9</fullName>
    </recommendedName>
</protein>
<keyword evidence="6 12" id="KW-1133">Transmembrane helix</keyword>
<proteinExistence type="inferred from homology"/>
<dbReference type="Pfam" id="PF08174">
    <property type="entry name" value="Anillin"/>
    <property type="match status" value="1"/>
</dbReference>
<evidence type="ECO:0000256" key="11">
    <source>
        <dbReference type="SAM" id="MobiDB-lite"/>
    </source>
</evidence>
<evidence type="ECO:0000256" key="6">
    <source>
        <dbReference type="ARBA" id="ARBA00022989"/>
    </source>
</evidence>
<dbReference type="GO" id="GO:0034727">
    <property type="term" value="P:piecemeal microautophagy of the nucleus"/>
    <property type="evidence" value="ECO:0007669"/>
    <property type="project" value="TreeGrafter"/>
</dbReference>
<feature type="region of interest" description="Disordered" evidence="11">
    <location>
        <begin position="1874"/>
        <end position="1893"/>
    </location>
</feature>
<dbReference type="WBParaSite" id="Hba_17232">
    <property type="protein sequence ID" value="Hba_17232"/>
    <property type="gene ID" value="Hba_17232"/>
</dbReference>
<evidence type="ECO:0000313" key="15">
    <source>
        <dbReference type="WBParaSite" id="Hba_17232"/>
    </source>
</evidence>
<dbReference type="GO" id="GO:0000422">
    <property type="term" value="P:autophagy of mitochondrion"/>
    <property type="evidence" value="ECO:0007669"/>
    <property type="project" value="TreeGrafter"/>
</dbReference>
<keyword evidence="14" id="KW-1185">Reference proteome</keyword>
<dbReference type="GO" id="GO:0005776">
    <property type="term" value="C:autophagosome"/>
    <property type="evidence" value="ECO:0007669"/>
    <property type="project" value="TreeGrafter"/>
</dbReference>
<evidence type="ECO:0000256" key="12">
    <source>
        <dbReference type="SAM" id="Phobius"/>
    </source>
</evidence>
<dbReference type="PANTHER" id="PTHR13038">
    <property type="entry name" value="APG9 AUTOPHAGY 9"/>
    <property type="match status" value="1"/>
</dbReference>